<evidence type="ECO:0000256" key="5">
    <source>
        <dbReference type="HAMAP-Rule" id="MF_00014"/>
    </source>
</evidence>
<dbReference type="InterPro" id="IPR011033">
    <property type="entry name" value="PRC_barrel-like_sf"/>
</dbReference>
<dbReference type="SUPFAM" id="SSF50447">
    <property type="entry name" value="Translation proteins"/>
    <property type="match status" value="1"/>
</dbReference>
<dbReference type="Gene3D" id="2.40.30.60">
    <property type="entry name" value="RimM"/>
    <property type="match status" value="1"/>
</dbReference>
<keyword evidence="3 5" id="KW-0698">rRNA processing</keyword>
<keyword evidence="4 5" id="KW-0143">Chaperone</keyword>
<dbReference type="InterPro" id="IPR056792">
    <property type="entry name" value="PRC_RimM"/>
</dbReference>
<gene>
    <name evidence="5 8" type="primary">rimM</name>
    <name evidence="8" type="ORF">H8716_04495</name>
</gene>
<comment type="similarity">
    <text evidence="5">Belongs to the RimM family.</text>
</comment>
<dbReference type="HAMAP" id="MF_00014">
    <property type="entry name" value="Ribosome_mat_RimM"/>
    <property type="match status" value="1"/>
</dbReference>
<keyword evidence="9" id="KW-1185">Reference proteome</keyword>
<evidence type="ECO:0000256" key="2">
    <source>
        <dbReference type="ARBA" id="ARBA00022517"/>
    </source>
</evidence>
<comment type="caution">
    <text evidence="8">The sequence shown here is derived from an EMBL/GenBank/DDBJ whole genome shotgun (WGS) entry which is preliminary data.</text>
</comment>
<evidence type="ECO:0000256" key="4">
    <source>
        <dbReference type="ARBA" id="ARBA00023186"/>
    </source>
</evidence>
<dbReference type="PANTHER" id="PTHR33692">
    <property type="entry name" value="RIBOSOME MATURATION FACTOR RIMM"/>
    <property type="match status" value="1"/>
</dbReference>
<name>A0ABR7N7H6_9FIRM</name>
<evidence type="ECO:0000259" key="6">
    <source>
        <dbReference type="Pfam" id="PF01782"/>
    </source>
</evidence>
<dbReference type="Gene3D" id="2.30.30.240">
    <property type="entry name" value="PRC-barrel domain"/>
    <property type="match status" value="1"/>
</dbReference>
<dbReference type="RefSeq" id="WP_249307331.1">
    <property type="nucleotide sequence ID" value="NZ_JACRSZ010000003.1"/>
</dbReference>
<comment type="subunit">
    <text evidence="5">Binds ribosomal protein uS19.</text>
</comment>
<evidence type="ECO:0000313" key="9">
    <source>
        <dbReference type="Proteomes" id="UP000657421"/>
    </source>
</evidence>
<dbReference type="InterPro" id="IPR009000">
    <property type="entry name" value="Transl_B-barrel_sf"/>
</dbReference>
<comment type="subcellular location">
    <subcellularLocation>
        <location evidence="5">Cytoplasm</location>
    </subcellularLocation>
</comment>
<organism evidence="8 9">
    <name type="scientific">Jingyaoa shaoxingensis</name>
    <dbReference type="NCBI Taxonomy" id="2763671"/>
    <lineage>
        <taxon>Bacteria</taxon>
        <taxon>Bacillati</taxon>
        <taxon>Bacillota</taxon>
        <taxon>Clostridia</taxon>
        <taxon>Lachnospirales</taxon>
        <taxon>Lachnospiraceae</taxon>
        <taxon>Jingyaoa</taxon>
    </lineage>
</organism>
<dbReference type="Pfam" id="PF01782">
    <property type="entry name" value="RimM"/>
    <property type="match status" value="1"/>
</dbReference>
<dbReference type="Proteomes" id="UP000657421">
    <property type="component" value="Unassembled WGS sequence"/>
</dbReference>
<feature type="domain" description="Ribosome maturation factor RimM PRC barrel" evidence="7">
    <location>
        <begin position="101"/>
        <end position="167"/>
    </location>
</feature>
<feature type="domain" description="RimM N-terminal" evidence="6">
    <location>
        <begin position="6"/>
        <end position="87"/>
    </location>
</feature>
<dbReference type="InterPro" id="IPR036976">
    <property type="entry name" value="RimM_N_sf"/>
</dbReference>
<dbReference type="SUPFAM" id="SSF50346">
    <property type="entry name" value="PRC-barrel domain"/>
    <property type="match status" value="1"/>
</dbReference>
<protein>
    <recommendedName>
        <fullName evidence="5">Ribosome maturation factor RimM</fullName>
    </recommendedName>
</protein>
<dbReference type="Pfam" id="PF24986">
    <property type="entry name" value="PRC_RimM"/>
    <property type="match status" value="1"/>
</dbReference>
<accession>A0ABR7N7H6</accession>
<dbReference type="InterPro" id="IPR011961">
    <property type="entry name" value="RimM"/>
</dbReference>
<comment type="function">
    <text evidence="5">An accessory protein needed during the final step in the assembly of 30S ribosomal subunit, possibly for assembly of the head region. Essential for efficient processing of 16S rRNA. May be needed both before and after RbfA during the maturation of 16S rRNA. It has affinity for free ribosomal 30S subunits but not for 70S ribosomes.</text>
</comment>
<dbReference type="EMBL" id="JACRSZ010000003">
    <property type="protein sequence ID" value="MBC8572348.1"/>
    <property type="molecule type" value="Genomic_DNA"/>
</dbReference>
<sequence>MEQFLQVGVITSPHGVRGEVKVFPTTDDVTRFKKLKEVILEEKRGQRTLAVEQVKFFKNMVILKLKGVDSMNDAELLRNVPLLVSRENAVKLKPGEYFICDLIGLQVSDEEGKFLGTLTEVIQTGANDVYVVKMENEKEVLIPNIKECIIKVSLEENSMTVHLLEGLL</sequence>
<evidence type="ECO:0000259" key="7">
    <source>
        <dbReference type="Pfam" id="PF24986"/>
    </source>
</evidence>
<dbReference type="InterPro" id="IPR002676">
    <property type="entry name" value="RimM_N"/>
</dbReference>
<evidence type="ECO:0000256" key="1">
    <source>
        <dbReference type="ARBA" id="ARBA00022490"/>
    </source>
</evidence>
<keyword evidence="1 5" id="KW-0963">Cytoplasm</keyword>
<evidence type="ECO:0000256" key="3">
    <source>
        <dbReference type="ARBA" id="ARBA00022552"/>
    </source>
</evidence>
<evidence type="ECO:0000313" key="8">
    <source>
        <dbReference type="EMBL" id="MBC8572348.1"/>
    </source>
</evidence>
<reference evidence="8 9" key="1">
    <citation type="submission" date="2020-08" db="EMBL/GenBank/DDBJ databases">
        <title>Genome public.</title>
        <authorList>
            <person name="Liu C."/>
            <person name="Sun Q."/>
        </authorList>
    </citation>
    <scope>NUCLEOTIDE SEQUENCE [LARGE SCALE GENOMIC DNA]</scope>
    <source>
        <strain evidence="8 9">NSJ-46</strain>
    </source>
</reference>
<keyword evidence="2 5" id="KW-0690">Ribosome biogenesis</keyword>
<dbReference type="NCBIfam" id="TIGR02273">
    <property type="entry name" value="16S_RimM"/>
    <property type="match status" value="1"/>
</dbReference>
<comment type="domain">
    <text evidence="5">The PRC barrel domain binds ribosomal protein uS19.</text>
</comment>
<proteinExistence type="inferred from homology"/>
<dbReference type="PANTHER" id="PTHR33692:SF1">
    <property type="entry name" value="RIBOSOME MATURATION FACTOR RIMM"/>
    <property type="match status" value="1"/>
</dbReference>